<organism evidence="17">
    <name type="scientific">freshwater metagenome</name>
    <dbReference type="NCBI Taxonomy" id="449393"/>
    <lineage>
        <taxon>unclassified sequences</taxon>
        <taxon>metagenomes</taxon>
        <taxon>ecological metagenomes</taxon>
    </lineage>
</organism>
<dbReference type="SMART" id="SM00898">
    <property type="entry name" value="Fapy_DNA_glyco"/>
    <property type="match status" value="1"/>
</dbReference>
<accession>A0A6J6W7P8</accession>
<gene>
    <name evidence="17" type="ORF">UFOPK2938_00719</name>
</gene>
<keyword evidence="12" id="KW-0511">Multifunctional enzyme</keyword>
<sequence length="271" mass="30167">MPEGHTIHRNAEDLNEAFAGQALAVTSPQGRFADSAARIDHTPFVQAQAVGKHLLMEFANDAIVHVHLGLYGAWNINPLVNEKAAPPVGQVRLRLLGEQAVADLRGPTQCELVMSSDVALLLNRLGPDPLRVDADEKRAWNVISKSSTPICVLLMRQDIVSGVGNVYRAEVLFRLGIDPLTPGRNVDRKVWLKIWRDLVTLMRIGVEIGQIDTVRSKHLPERTGRAPRIDRHGGEVYVYRRESQPCLVCSTPILKREVAARNLFWCPTCQK</sequence>
<dbReference type="Pfam" id="PF01149">
    <property type="entry name" value="Fapy_DNA_glyco"/>
    <property type="match status" value="1"/>
</dbReference>
<dbReference type="Pfam" id="PF06831">
    <property type="entry name" value="H2TH"/>
    <property type="match status" value="1"/>
</dbReference>
<evidence type="ECO:0000259" key="16">
    <source>
        <dbReference type="PROSITE" id="PS51068"/>
    </source>
</evidence>
<evidence type="ECO:0000256" key="6">
    <source>
        <dbReference type="ARBA" id="ARBA00022771"/>
    </source>
</evidence>
<feature type="domain" description="FPG-type" evidence="15">
    <location>
        <begin position="237"/>
        <end position="271"/>
    </location>
</feature>
<dbReference type="SUPFAM" id="SSF46946">
    <property type="entry name" value="S13-like H2TH domain"/>
    <property type="match status" value="1"/>
</dbReference>
<keyword evidence="5" id="KW-0227">DNA damage</keyword>
<reference evidence="17" key="1">
    <citation type="submission" date="2020-05" db="EMBL/GenBank/DDBJ databases">
        <authorList>
            <person name="Chiriac C."/>
            <person name="Salcher M."/>
            <person name="Ghai R."/>
            <person name="Kavagutti S V."/>
        </authorList>
    </citation>
    <scope>NUCLEOTIDE SEQUENCE</scope>
</reference>
<evidence type="ECO:0000256" key="10">
    <source>
        <dbReference type="ARBA" id="ARBA00023204"/>
    </source>
</evidence>
<dbReference type="InterPro" id="IPR035937">
    <property type="entry name" value="FPG_N"/>
</dbReference>
<dbReference type="EMBL" id="CAEZZX010000134">
    <property type="protein sequence ID" value="CAB4780901.1"/>
    <property type="molecule type" value="Genomic_DNA"/>
</dbReference>
<dbReference type="GO" id="GO:0008270">
    <property type="term" value="F:zinc ion binding"/>
    <property type="evidence" value="ECO:0007669"/>
    <property type="project" value="UniProtKB-KW"/>
</dbReference>
<dbReference type="Pfam" id="PF06827">
    <property type="entry name" value="zf-FPG_IleRS"/>
    <property type="match status" value="1"/>
</dbReference>
<dbReference type="InterPro" id="IPR010663">
    <property type="entry name" value="Znf_FPG/IleRS"/>
</dbReference>
<keyword evidence="11" id="KW-0456">Lyase</keyword>
<dbReference type="EC" id="4.2.99.18" evidence="3"/>
<dbReference type="InterPro" id="IPR010979">
    <property type="entry name" value="Ribosomal_uS13-like_H2TH"/>
</dbReference>
<dbReference type="FunFam" id="1.10.8.50:FF:000003">
    <property type="entry name" value="Formamidopyrimidine-DNA glycosylase"/>
    <property type="match status" value="1"/>
</dbReference>
<dbReference type="GO" id="GO:0000703">
    <property type="term" value="F:oxidized pyrimidine nucleobase lesion DNA N-glycosylase activity"/>
    <property type="evidence" value="ECO:0007669"/>
    <property type="project" value="TreeGrafter"/>
</dbReference>
<feature type="domain" description="Formamidopyrimidine-DNA glycosylase catalytic" evidence="16">
    <location>
        <begin position="2"/>
        <end position="97"/>
    </location>
</feature>
<dbReference type="InterPro" id="IPR000214">
    <property type="entry name" value="Znf_DNA_glyclase/AP_lyase"/>
</dbReference>
<dbReference type="PANTHER" id="PTHR42697">
    <property type="entry name" value="ENDONUCLEASE 8"/>
    <property type="match status" value="1"/>
</dbReference>
<dbReference type="SUPFAM" id="SSF81624">
    <property type="entry name" value="N-terminal domain of MutM-like DNA repair proteins"/>
    <property type="match status" value="1"/>
</dbReference>
<dbReference type="InterPro" id="IPR015887">
    <property type="entry name" value="DNA_glyclase_Znf_dom_DNA_BS"/>
</dbReference>
<evidence type="ECO:0000256" key="13">
    <source>
        <dbReference type="ARBA" id="ARBA00023295"/>
    </source>
</evidence>
<keyword evidence="6" id="KW-0863">Zinc-finger</keyword>
<evidence type="ECO:0000256" key="11">
    <source>
        <dbReference type="ARBA" id="ARBA00023239"/>
    </source>
</evidence>
<dbReference type="PROSITE" id="PS51068">
    <property type="entry name" value="FPG_CAT"/>
    <property type="match status" value="1"/>
</dbReference>
<evidence type="ECO:0000256" key="8">
    <source>
        <dbReference type="ARBA" id="ARBA00022833"/>
    </source>
</evidence>
<dbReference type="PROSITE" id="PS51066">
    <property type="entry name" value="ZF_FPG_2"/>
    <property type="match status" value="1"/>
</dbReference>
<dbReference type="AlphaFoldDB" id="A0A6J6W7P8"/>
<dbReference type="PANTHER" id="PTHR42697:SF3">
    <property type="entry name" value="ENDONUCLEASE 8 1"/>
    <property type="match status" value="1"/>
</dbReference>
<dbReference type="GO" id="GO:0003684">
    <property type="term" value="F:damaged DNA binding"/>
    <property type="evidence" value="ECO:0007669"/>
    <property type="project" value="InterPro"/>
</dbReference>
<keyword evidence="4" id="KW-0479">Metal-binding</keyword>
<keyword evidence="13" id="KW-0326">Glycosidase</keyword>
<keyword evidence="8" id="KW-0862">Zinc</keyword>
<keyword evidence="7" id="KW-0378">Hydrolase</keyword>
<protein>
    <recommendedName>
        <fullName evidence="3">DNA-(apurinic or apyrimidinic site) lyase</fullName>
        <ecNumber evidence="3">4.2.99.18</ecNumber>
    </recommendedName>
</protein>
<dbReference type="GO" id="GO:0140078">
    <property type="term" value="F:class I DNA-(apurinic or apyrimidinic site) endonuclease activity"/>
    <property type="evidence" value="ECO:0007669"/>
    <property type="project" value="UniProtKB-EC"/>
</dbReference>
<keyword evidence="9" id="KW-0238">DNA-binding</keyword>
<evidence type="ECO:0000256" key="4">
    <source>
        <dbReference type="ARBA" id="ARBA00022723"/>
    </source>
</evidence>
<dbReference type="Gene3D" id="3.20.190.10">
    <property type="entry name" value="MutM-like, N-terminal"/>
    <property type="match status" value="1"/>
</dbReference>
<dbReference type="CDD" id="cd08970">
    <property type="entry name" value="AcNei1_N"/>
    <property type="match status" value="1"/>
</dbReference>
<comment type="cofactor">
    <cofactor evidence="1">
        <name>Zn(2+)</name>
        <dbReference type="ChEBI" id="CHEBI:29105"/>
    </cofactor>
</comment>
<dbReference type="Gene3D" id="1.10.8.50">
    <property type="match status" value="1"/>
</dbReference>
<comment type="catalytic activity">
    <reaction evidence="14">
        <text>2'-deoxyribonucleotide-(2'-deoxyribose 5'-phosphate)-2'-deoxyribonucleotide-DNA = a 3'-end 2'-deoxyribonucleotide-(2,3-dehydro-2,3-deoxyribose 5'-phosphate)-DNA + a 5'-end 5'-phospho-2'-deoxyribonucleoside-DNA + H(+)</text>
        <dbReference type="Rhea" id="RHEA:66592"/>
        <dbReference type="Rhea" id="RHEA-COMP:13180"/>
        <dbReference type="Rhea" id="RHEA-COMP:16897"/>
        <dbReference type="Rhea" id="RHEA-COMP:17067"/>
        <dbReference type="ChEBI" id="CHEBI:15378"/>
        <dbReference type="ChEBI" id="CHEBI:136412"/>
        <dbReference type="ChEBI" id="CHEBI:157695"/>
        <dbReference type="ChEBI" id="CHEBI:167181"/>
        <dbReference type="EC" id="4.2.99.18"/>
    </reaction>
</comment>
<dbReference type="InterPro" id="IPR015886">
    <property type="entry name" value="H2TH_FPG"/>
</dbReference>
<name>A0A6J6W7P8_9ZZZZ</name>
<dbReference type="SUPFAM" id="SSF57716">
    <property type="entry name" value="Glucocorticoid receptor-like (DNA-binding domain)"/>
    <property type="match status" value="1"/>
</dbReference>
<evidence type="ECO:0000256" key="14">
    <source>
        <dbReference type="ARBA" id="ARBA00044632"/>
    </source>
</evidence>
<dbReference type="GO" id="GO:0006284">
    <property type="term" value="P:base-excision repair"/>
    <property type="evidence" value="ECO:0007669"/>
    <property type="project" value="InterPro"/>
</dbReference>
<evidence type="ECO:0000256" key="2">
    <source>
        <dbReference type="ARBA" id="ARBA00009409"/>
    </source>
</evidence>
<keyword evidence="10" id="KW-0234">DNA repair</keyword>
<comment type="similarity">
    <text evidence="2">Belongs to the FPG family.</text>
</comment>
<evidence type="ECO:0000256" key="9">
    <source>
        <dbReference type="ARBA" id="ARBA00023125"/>
    </source>
</evidence>
<dbReference type="SMART" id="SM01232">
    <property type="entry name" value="H2TH"/>
    <property type="match status" value="1"/>
</dbReference>
<evidence type="ECO:0000256" key="1">
    <source>
        <dbReference type="ARBA" id="ARBA00001947"/>
    </source>
</evidence>
<evidence type="ECO:0000256" key="5">
    <source>
        <dbReference type="ARBA" id="ARBA00022763"/>
    </source>
</evidence>
<dbReference type="PROSITE" id="PS01242">
    <property type="entry name" value="ZF_FPG_1"/>
    <property type="match status" value="1"/>
</dbReference>
<dbReference type="InterPro" id="IPR012319">
    <property type="entry name" value="FPG_cat"/>
</dbReference>
<proteinExistence type="inferred from homology"/>
<evidence type="ECO:0000256" key="12">
    <source>
        <dbReference type="ARBA" id="ARBA00023268"/>
    </source>
</evidence>
<evidence type="ECO:0000256" key="7">
    <source>
        <dbReference type="ARBA" id="ARBA00022801"/>
    </source>
</evidence>
<evidence type="ECO:0000259" key="15">
    <source>
        <dbReference type="PROSITE" id="PS51066"/>
    </source>
</evidence>
<evidence type="ECO:0000256" key="3">
    <source>
        <dbReference type="ARBA" id="ARBA00012720"/>
    </source>
</evidence>
<evidence type="ECO:0000313" key="17">
    <source>
        <dbReference type="EMBL" id="CAB4780901.1"/>
    </source>
</evidence>